<dbReference type="InterPro" id="IPR044153">
    <property type="entry name" value="PIN_Pae0151-like"/>
</dbReference>
<dbReference type="SUPFAM" id="SSF88723">
    <property type="entry name" value="PIN domain-like"/>
    <property type="match status" value="1"/>
</dbReference>
<dbReference type="Gene3D" id="3.40.50.1010">
    <property type="entry name" value="5'-nuclease"/>
    <property type="match status" value="1"/>
</dbReference>
<sequence>MVEEEDSETALHILGKGLCAPSLLRAECANILWRLVQREQLSETVARSNAATLDAAPITFVDAHPRMDDAVGLAVKLKHPAYDIVYLALAMALQIPFVTADARFLRKVEACDSKAAAYIVPLSDLA</sequence>
<dbReference type="InterPro" id="IPR051619">
    <property type="entry name" value="TypeII_TA_RNase_PINc/VapC"/>
</dbReference>
<reference evidence="4" key="1">
    <citation type="submission" date="2017-09" db="EMBL/GenBank/DDBJ databases">
        <authorList>
            <person name="Varghese N."/>
            <person name="Submissions S."/>
        </authorList>
    </citation>
    <scope>NUCLEOTIDE SEQUENCE [LARGE SCALE GENOMIC DNA]</scope>
    <source>
        <strain evidence="4">USBA 140</strain>
    </source>
</reference>
<dbReference type="EMBL" id="OCNJ01000001">
    <property type="protein sequence ID" value="SOD89285.1"/>
    <property type="molecule type" value="Genomic_DNA"/>
</dbReference>
<name>A0A286G186_9PROT</name>
<accession>A0A286G186</accession>
<dbReference type="CDD" id="cd09873">
    <property type="entry name" value="PIN_Pae0151-like"/>
    <property type="match status" value="1"/>
</dbReference>
<dbReference type="AlphaFoldDB" id="A0A286G186"/>
<evidence type="ECO:0000256" key="1">
    <source>
        <dbReference type="ARBA" id="ARBA00022842"/>
    </source>
</evidence>
<dbReference type="RefSeq" id="WP_097277091.1">
    <property type="nucleotide sequence ID" value="NZ_OCNJ01000001.1"/>
</dbReference>
<evidence type="ECO:0000313" key="4">
    <source>
        <dbReference type="Proteomes" id="UP000219621"/>
    </source>
</evidence>
<keyword evidence="4" id="KW-1185">Reference proteome</keyword>
<organism evidence="3 4">
    <name type="scientific">Caenispirillum bisanense</name>
    <dbReference type="NCBI Taxonomy" id="414052"/>
    <lineage>
        <taxon>Bacteria</taxon>
        <taxon>Pseudomonadati</taxon>
        <taxon>Pseudomonadota</taxon>
        <taxon>Alphaproteobacteria</taxon>
        <taxon>Rhodospirillales</taxon>
        <taxon>Novispirillaceae</taxon>
        <taxon>Caenispirillum</taxon>
    </lineage>
</organism>
<dbReference type="PANTHER" id="PTHR35901:SF1">
    <property type="entry name" value="EXONUCLEASE VAPC9"/>
    <property type="match status" value="1"/>
</dbReference>
<gene>
    <name evidence="3" type="ORF">SAMN05421508_101173</name>
</gene>
<dbReference type="OrthoDB" id="1524147at2"/>
<protein>
    <submittedName>
        <fullName evidence="3">Predicted nucleic acid-binding protein, contains PIN domain</fullName>
    </submittedName>
</protein>
<feature type="domain" description="PIN" evidence="2">
    <location>
        <begin position="4"/>
        <end position="107"/>
    </location>
</feature>
<dbReference type="Proteomes" id="UP000219621">
    <property type="component" value="Unassembled WGS sequence"/>
</dbReference>
<evidence type="ECO:0000313" key="3">
    <source>
        <dbReference type="EMBL" id="SOD89285.1"/>
    </source>
</evidence>
<dbReference type="PANTHER" id="PTHR35901">
    <property type="entry name" value="RIBONUCLEASE VAPC3"/>
    <property type="match status" value="1"/>
</dbReference>
<evidence type="ECO:0000259" key="2">
    <source>
        <dbReference type="Pfam" id="PF01850"/>
    </source>
</evidence>
<dbReference type="InterPro" id="IPR002716">
    <property type="entry name" value="PIN_dom"/>
</dbReference>
<proteinExistence type="predicted"/>
<dbReference type="Pfam" id="PF01850">
    <property type="entry name" value="PIN"/>
    <property type="match status" value="1"/>
</dbReference>
<dbReference type="InterPro" id="IPR029060">
    <property type="entry name" value="PIN-like_dom_sf"/>
</dbReference>
<keyword evidence="1" id="KW-0460">Magnesium</keyword>